<evidence type="ECO:0000313" key="3">
    <source>
        <dbReference type="Proteomes" id="UP001219920"/>
    </source>
</evidence>
<proteinExistence type="predicted"/>
<organism evidence="2 3">
    <name type="scientific">Pseudomonas phage vB_PaeM-G11</name>
    <dbReference type="NCBI Taxonomy" id="3034915"/>
    <lineage>
        <taxon>Viruses</taxon>
        <taxon>Duplodnaviria</taxon>
        <taxon>Heunggongvirae</taxon>
        <taxon>Uroviricota</taxon>
        <taxon>Caudoviricetes</taxon>
        <taxon>Autographivirales</taxon>
        <taxon>Autotranscriptaviridae</taxon>
        <taxon>Studiervirinae</taxon>
        <taxon>Gundecimvirus</taxon>
        <taxon>Gundecimvirus MG11</taxon>
    </lineage>
</organism>
<feature type="coiled-coil region" evidence="1">
    <location>
        <begin position="19"/>
        <end position="53"/>
    </location>
</feature>
<keyword evidence="3" id="KW-1185">Reference proteome</keyword>
<reference evidence="2" key="1">
    <citation type="submission" date="2023-03" db="EMBL/GenBank/DDBJ databases">
        <title>A Pseudomonas lysogenic bacteriophage crossing the Antarctic and Arctic, representing a new genus of Autographiviridae.</title>
        <authorList>
            <person name="Liu Z."/>
        </authorList>
    </citation>
    <scope>NUCLEOTIDE SEQUENCE</scope>
</reference>
<keyword evidence="1" id="KW-0175">Coiled coil</keyword>
<evidence type="ECO:0000256" key="1">
    <source>
        <dbReference type="SAM" id="Coils"/>
    </source>
</evidence>
<dbReference type="EMBL" id="OQ622254">
    <property type="protein sequence ID" value="WEM05618.1"/>
    <property type="molecule type" value="Genomic_DNA"/>
</dbReference>
<sequence>MTLPNVGFPPMYKEPVRTASEVEALIAQLKLDNERLRRENTRLREQVSNAGWEASALHAAATGGWQ</sequence>
<name>A0AAF0I949_9CAUD</name>
<protein>
    <submittedName>
        <fullName evidence="2">Uncharacterized protein</fullName>
    </submittedName>
</protein>
<evidence type="ECO:0000313" key="2">
    <source>
        <dbReference type="EMBL" id="WEM05618.1"/>
    </source>
</evidence>
<accession>A0AAF0I949</accession>
<dbReference type="Proteomes" id="UP001219920">
    <property type="component" value="Segment"/>
</dbReference>